<feature type="compositionally biased region" description="Basic and acidic residues" evidence="6">
    <location>
        <begin position="443"/>
        <end position="452"/>
    </location>
</feature>
<keyword evidence="3" id="KW-0863">Zinc-finger</keyword>
<dbReference type="AlphaFoldDB" id="A0A179IBY8"/>
<protein>
    <recommendedName>
        <fullName evidence="11">C3HC-type domain-containing protein</fullName>
    </recommendedName>
</protein>
<evidence type="ECO:0000259" key="8">
    <source>
        <dbReference type="Pfam" id="PF08600"/>
    </source>
</evidence>
<dbReference type="GO" id="GO:0005634">
    <property type="term" value="C:nucleus"/>
    <property type="evidence" value="ECO:0007669"/>
    <property type="project" value="UniProtKB-SubCell"/>
</dbReference>
<dbReference type="OMA" id="HLDYCPW"/>
<dbReference type="Proteomes" id="UP000243081">
    <property type="component" value="Unassembled WGS sequence"/>
</dbReference>
<keyword evidence="10" id="KW-1185">Reference proteome</keyword>
<feature type="compositionally biased region" description="Polar residues" evidence="6">
    <location>
        <begin position="14"/>
        <end position="25"/>
    </location>
</feature>
<reference evidence="9 10" key="1">
    <citation type="submission" date="2016-03" db="EMBL/GenBank/DDBJ databases">
        <title>Fine-scale spatial genetic structure of a fungal parasite of coffee scale insects.</title>
        <authorList>
            <person name="Jackson D."/>
            <person name="Zemenick K.A."/>
            <person name="Malloure B."/>
            <person name="Quandt C.A."/>
            <person name="James T.Y."/>
        </authorList>
    </citation>
    <scope>NUCLEOTIDE SEQUENCE [LARGE SCALE GENOMIC DNA]</scope>
    <source>
        <strain evidence="9 10">UM487</strain>
    </source>
</reference>
<keyword evidence="5" id="KW-0539">Nucleus</keyword>
<dbReference type="OrthoDB" id="2592092at2759"/>
<evidence type="ECO:0000256" key="5">
    <source>
        <dbReference type="ARBA" id="ARBA00023242"/>
    </source>
</evidence>
<dbReference type="EMBL" id="LUKN01002401">
    <property type="protein sequence ID" value="OAQ99130.1"/>
    <property type="molecule type" value="Genomic_DNA"/>
</dbReference>
<evidence type="ECO:0000256" key="6">
    <source>
        <dbReference type="SAM" id="MobiDB-lite"/>
    </source>
</evidence>
<comment type="caution">
    <text evidence="9">The sequence shown here is derived from an EMBL/GenBank/DDBJ whole genome shotgun (WGS) entry which is preliminary data.</text>
</comment>
<evidence type="ECO:0008006" key="11">
    <source>
        <dbReference type="Google" id="ProtNLM"/>
    </source>
</evidence>
<evidence type="ECO:0000313" key="9">
    <source>
        <dbReference type="EMBL" id="OAQ99130.1"/>
    </source>
</evidence>
<sequence length="486" mass="53484">MNATKRKFNALLQGLNSSPRPSSAPDQKPRKTADIAAGIAAPPSPFSSASPTQKKRRMSALAGDAASSSALSLASISSLRRPLQTPVPAAKAPEVASRYCPGDREQLLRRLASFQEITSWTPKPDRVSEVEWAKRGWVCHGKERVRCASCHKELVVKLNRKEQDGKQVSVLVASEIEEALVEKYADLIVSSHQPDCLWKKRGCEDSLLRISFSNASSTVEDLRQRYDELCSRQSFLPYEFNLRLPDELALDTVLEQLPEAFFTHPPPAATAAAAGQGPNRAALALALTGWQGLSNARIGAVPNSASCHTCQRRLGLWMFKSKEVDDDGQVLVPAAMDYLDPIREHRFFCPWKSPEAQSRIGATGEDAQATAWITLLQMLKNESSLRQLYEGRTKKARPVEAPSVPEQENTNPATPQKAAPALLEPMSNASAKTTAPELDEAERDAKDKERWARLRKVKSLFDTKSSRRTKKTETPGPNKATTPPKS</sequence>
<dbReference type="Pfam" id="PF07967">
    <property type="entry name" value="zf-C3HC"/>
    <property type="match status" value="1"/>
</dbReference>
<feature type="region of interest" description="Disordered" evidence="6">
    <location>
        <begin position="1"/>
        <end position="63"/>
    </location>
</feature>
<evidence type="ECO:0000256" key="2">
    <source>
        <dbReference type="ARBA" id="ARBA00022723"/>
    </source>
</evidence>
<dbReference type="InterPro" id="IPR013909">
    <property type="entry name" value="NuBaID_C"/>
</dbReference>
<feature type="domain" description="C3HC-type" evidence="7">
    <location>
        <begin position="101"/>
        <end position="239"/>
    </location>
</feature>
<evidence type="ECO:0000259" key="7">
    <source>
        <dbReference type="Pfam" id="PF07967"/>
    </source>
</evidence>
<dbReference type="PANTHER" id="PTHR15835:SF6">
    <property type="entry name" value="ZINC FINGER C3HC-TYPE PROTEIN 1"/>
    <property type="match status" value="1"/>
</dbReference>
<dbReference type="GO" id="GO:0008270">
    <property type="term" value="F:zinc ion binding"/>
    <property type="evidence" value="ECO:0007669"/>
    <property type="project" value="UniProtKB-KW"/>
</dbReference>
<gene>
    <name evidence="9" type="ORF">LLEC1_03435</name>
</gene>
<dbReference type="Pfam" id="PF08600">
    <property type="entry name" value="NuBaID_C"/>
    <property type="match status" value="1"/>
</dbReference>
<evidence type="ECO:0000256" key="1">
    <source>
        <dbReference type="ARBA" id="ARBA00004123"/>
    </source>
</evidence>
<accession>A0A179IBY8</accession>
<comment type="subcellular location">
    <subcellularLocation>
        <location evidence="1">Nucleus</location>
    </subcellularLocation>
</comment>
<feature type="region of interest" description="Disordered" evidence="6">
    <location>
        <begin position="391"/>
        <end position="486"/>
    </location>
</feature>
<feature type="compositionally biased region" description="Low complexity" evidence="6">
    <location>
        <begin position="34"/>
        <end position="51"/>
    </location>
</feature>
<organism evidence="9 10">
    <name type="scientific">Cordyceps confragosa</name>
    <name type="common">Lecanicillium lecanii</name>
    <dbReference type="NCBI Taxonomy" id="2714763"/>
    <lineage>
        <taxon>Eukaryota</taxon>
        <taxon>Fungi</taxon>
        <taxon>Dikarya</taxon>
        <taxon>Ascomycota</taxon>
        <taxon>Pezizomycotina</taxon>
        <taxon>Sordariomycetes</taxon>
        <taxon>Hypocreomycetidae</taxon>
        <taxon>Hypocreales</taxon>
        <taxon>Cordycipitaceae</taxon>
        <taxon>Akanthomyces</taxon>
    </lineage>
</organism>
<evidence type="ECO:0000256" key="4">
    <source>
        <dbReference type="ARBA" id="ARBA00022833"/>
    </source>
</evidence>
<evidence type="ECO:0000313" key="10">
    <source>
        <dbReference type="Proteomes" id="UP000243081"/>
    </source>
</evidence>
<dbReference type="InterPro" id="IPR012935">
    <property type="entry name" value="NuBaID_N"/>
</dbReference>
<feature type="domain" description="NuBaID C-terminal" evidence="8">
    <location>
        <begin position="282"/>
        <end position="386"/>
    </location>
</feature>
<keyword evidence="2" id="KW-0479">Metal-binding</keyword>
<keyword evidence="4" id="KW-0862">Zinc</keyword>
<proteinExistence type="predicted"/>
<dbReference type="PANTHER" id="PTHR15835">
    <property type="entry name" value="NUCLEAR-INTERACTING PARTNER OF ALK"/>
    <property type="match status" value="1"/>
</dbReference>
<evidence type="ECO:0000256" key="3">
    <source>
        <dbReference type="ARBA" id="ARBA00022771"/>
    </source>
</evidence>
<name>A0A179IBY8_CORDF</name>